<dbReference type="SUPFAM" id="SSF103647">
    <property type="entry name" value="TSP type-3 repeat"/>
    <property type="match status" value="1"/>
</dbReference>
<dbReference type="STRING" id="1202724.AM493_07860"/>
<dbReference type="AlphaFoldDB" id="A0A0M8MGU7"/>
<keyword evidence="2 4" id="KW-0472">Membrane</keyword>
<evidence type="ECO:0000256" key="4">
    <source>
        <dbReference type="PROSITE-ProRule" id="PRU00473"/>
    </source>
</evidence>
<dbReference type="EMBL" id="LIYD01000005">
    <property type="protein sequence ID" value="KOS05961.1"/>
    <property type="molecule type" value="Genomic_DNA"/>
</dbReference>
<feature type="chain" id="PRO_5005818653" description="OmpA-like domain-containing protein" evidence="6">
    <location>
        <begin position="21"/>
        <end position="427"/>
    </location>
</feature>
<proteinExistence type="predicted"/>
<dbReference type="PANTHER" id="PTHR30329">
    <property type="entry name" value="STATOR ELEMENT OF FLAGELLAR MOTOR COMPLEX"/>
    <property type="match status" value="1"/>
</dbReference>
<dbReference type="OrthoDB" id="1522982at2"/>
<dbReference type="Pfam" id="PF00691">
    <property type="entry name" value="OmpA"/>
    <property type="match status" value="1"/>
</dbReference>
<keyword evidence="6" id="KW-0732">Signal</keyword>
<dbReference type="PROSITE" id="PS51123">
    <property type="entry name" value="OMPA_2"/>
    <property type="match status" value="1"/>
</dbReference>
<evidence type="ECO:0000256" key="6">
    <source>
        <dbReference type="SAM" id="SignalP"/>
    </source>
</evidence>
<sequence>MKKVVLPLALLCLATAGMNAQDNESTDGAKEFNKWSIDFGGGVNKTSGPFADPSSYVEAFNFFHAELGFRYMFNTKFGLKLSGTYDVINDKDDKWETNMFGVDVQAYANLGRIMEFETWTKRIGLLGHLGAGINGFETKDVMDDNEWMARLMVGITPQFRISDRVALYGDFTVSRAFDQEHTWDGGVYPAPGSNQQGFDAWFYTASLGLNIYLGGKEQHADWYVYNESDKLAEAVSRIDELEAKMQDTDRDGVPDYLDAEPNTTAGVAVDTKGRSIDKNNNGIPDELESVTQRVDTLESEVRGNGGANGKSVGLKEMINGGYVNVYFDFNKDTPNAQSVSGINFLIKYLKDNPSSTADVIGYADEIGDNAYNNDLSQRRAANVKKVLVEAGIDASRLNIIGNGEDASVDKKSKQARQTVRRVTFKLK</sequence>
<dbReference type="Gene3D" id="3.30.1330.60">
    <property type="entry name" value="OmpA-like domain"/>
    <property type="match status" value="1"/>
</dbReference>
<dbReference type="CDD" id="cd07185">
    <property type="entry name" value="OmpA_C-like"/>
    <property type="match status" value="1"/>
</dbReference>
<dbReference type="InterPro" id="IPR050330">
    <property type="entry name" value="Bact_OuterMem_StrucFunc"/>
</dbReference>
<dbReference type="GO" id="GO:0009279">
    <property type="term" value="C:cell outer membrane"/>
    <property type="evidence" value="ECO:0007669"/>
    <property type="project" value="UniProtKB-SubCell"/>
</dbReference>
<dbReference type="Proteomes" id="UP000037755">
    <property type="component" value="Unassembled WGS sequence"/>
</dbReference>
<organism evidence="8 9">
    <name type="scientific">Flavobacterium akiainvivens</name>
    <dbReference type="NCBI Taxonomy" id="1202724"/>
    <lineage>
        <taxon>Bacteria</taxon>
        <taxon>Pseudomonadati</taxon>
        <taxon>Bacteroidota</taxon>
        <taxon>Flavobacteriia</taxon>
        <taxon>Flavobacteriales</taxon>
        <taxon>Flavobacteriaceae</taxon>
        <taxon>Flavobacterium</taxon>
    </lineage>
</organism>
<evidence type="ECO:0000256" key="1">
    <source>
        <dbReference type="ARBA" id="ARBA00004442"/>
    </source>
</evidence>
<dbReference type="SUPFAM" id="SSF103088">
    <property type="entry name" value="OmpA-like"/>
    <property type="match status" value="1"/>
</dbReference>
<gene>
    <name evidence="8" type="ORF">AM493_07860</name>
</gene>
<dbReference type="InterPro" id="IPR006664">
    <property type="entry name" value="OMP_bac"/>
</dbReference>
<evidence type="ECO:0000313" key="8">
    <source>
        <dbReference type="EMBL" id="KOS05961.1"/>
    </source>
</evidence>
<feature type="domain" description="OmpA-like" evidence="7">
    <location>
        <begin position="314"/>
        <end position="427"/>
    </location>
</feature>
<reference evidence="8 9" key="1">
    <citation type="submission" date="2015-08" db="EMBL/GenBank/DDBJ databases">
        <title>Whole genome sequence of Flavobacterium akiainvivens IK-1T, from decaying Wikstroemia oahuensis, an endemic Hawaiian shrub.</title>
        <authorList>
            <person name="Wan X."/>
            <person name="Hou S."/>
            <person name="Saito J."/>
            <person name="Donachie S."/>
        </authorList>
    </citation>
    <scope>NUCLEOTIDE SEQUENCE [LARGE SCALE GENOMIC DNA]</scope>
    <source>
        <strain evidence="8 9">IK-1</strain>
    </source>
</reference>
<comment type="caution">
    <text evidence="8">The sequence shown here is derived from an EMBL/GenBank/DDBJ whole genome shotgun (WGS) entry which is preliminary data.</text>
</comment>
<evidence type="ECO:0000313" key="9">
    <source>
        <dbReference type="Proteomes" id="UP000037755"/>
    </source>
</evidence>
<dbReference type="InterPro" id="IPR036737">
    <property type="entry name" value="OmpA-like_sf"/>
</dbReference>
<keyword evidence="9" id="KW-1185">Reference proteome</keyword>
<keyword evidence="5" id="KW-0175">Coiled coil</keyword>
<feature type="coiled-coil region" evidence="5">
    <location>
        <begin position="224"/>
        <end position="251"/>
    </location>
</feature>
<dbReference type="InterPro" id="IPR028974">
    <property type="entry name" value="TSP_type-3_rpt"/>
</dbReference>
<feature type="signal peptide" evidence="6">
    <location>
        <begin position="1"/>
        <end position="20"/>
    </location>
</feature>
<evidence type="ECO:0000256" key="5">
    <source>
        <dbReference type="SAM" id="Coils"/>
    </source>
</evidence>
<evidence type="ECO:0000259" key="7">
    <source>
        <dbReference type="PROSITE" id="PS51123"/>
    </source>
</evidence>
<dbReference type="GO" id="GO:0005509">
    <property type="term" value="F:calcium ion binding"/>
    <property type="evidence" value="ECO:0007669"/>
    <property type="project" value="InterPro"/>
</dbReference>
<evidence type="ECO:0000256" key="2">
    <source>
        <dbReference type="ARBA" id="ARBA00023136"/>
    </source>
</evidence>
<evidence type="ECO:0000256" key="3">
    <source>
        <dbReference type="ARBA" id="ARBA00023237"/>
    </source>
</evidence>
<dbReference type="InterPro" id="IPR006665">
    <property type="entry name" value="OmpA-like"/>
</dbReference>
<dbReference type="PANTHER" id="PTHR30329:SF21">
    <property type="entry name" value="LIPOPROTEIN YIAD-RELATED"/>
    <property type="match status" value="1"/>
</dbReference>
<dbReference type="PRINTS" id="PR01021">
    <property type="entry name" value="OMPADOMAIN"/>
</dbReference>
<comment type="subcellular location">
    <subcellularLocation>
        <location evidence="1">Cell outer membrane</location>
    </subcellularLocation>
</comment>
<keyword evidence="3" id="KW-0998">Cell outer membrane</keyword>
<accession>A0A0M8MGU7</accession>
<protein>
    <recommendedName>
        <fullName evidence="7">OmpA-like domain-containing protein</fullName>
    </recommendedName>
</protein>
<name>A0A0M8MGU7_9FLAO</name>
<dbReference type="PATRIC" id="fig|1202724.3.peg.1631"/>